<dbReference type="HOGENOM" id="CLU_2794688_0_0_1"/>
<accession>A0A0D0ECD7</accession>
<reference evidence="2" key="2">
    <citation type="submission" date="2015-01" db="EMBL/GenBank/DDBJ databases">
        <title>Evolutionary Origins and Diversification of the Mycorrhizal Mutualists.</title>
        <authorList>
            <consortium name="DOE Joint Genome Institute"/>
            <consortium name="Mycorrhizal Genomics Consortium"/>
            <person name="Kohler A."/>
            <person name="Kuo A."/>
            <person name="Nagy L.G."/>
            <person name="Floudas D."/>
            <person name="Copeland A."/>
            <person name="Barry K.W."/>
            <person name="Cichocki N."/>
            <person name="Veneault-Fourrey C."/>
            <person name="LaButti K."/>
            <person name="Lindquist E.A."/>
            <person name="Lipzen A."/>
            <person name="Lundell T."/>
            <person name="Morin E."/>
            <person name="Murat C."/>
            <person name="Riley R."/>
            <person name="Ohm R."/>
            <person name="Sun H."/>
            <person name="Tunlid A."/>
            <person name="Henrissat B."/>
            <person name="Grigoriev I.V."/>
            <person name="Hibbett D.S."/>
            <person name="Martin F."/>
        </authorList>
    </citation>
    <scope>NUCLEOTIDE SEQUENCE [LARGE SCALE GENOMIC DNA]</scope>
    <source>
        <strain evidence="2">Ve08.2h10</strain>
    </source>
</reference>
<proteinExistence type="predicted"/>
<keyword evidence="2" id="KW-1185">Reference proteome</keyword>
<dbReference type="InParanoid" id="A0A0D0ECD7"/>
<name>A0A0D0ECD7_9AGAM</name>
<organism evidence="1 2">
    <name type="scientific">Paxillus rubicundulus Ve08.2h10</name>
    <dbReference type="NCBI Taxonomy" id="930991"/>
    <lineage>
        <taxon>Eukaryota</taxon>
        <taxon>Fungi</taxon>
        <taxon>Dikarya</taxon>
        <taxon>Basidiomycota</taxon>
        <taxon>Agaricomycotina</taxon>
        <taxon>Agaricomycetes</taxon>
        <taxon>Agaricomycetidae</taxon>
        <taxon>Boletales</taxon>
        <taxon>Paxilineae</taxon>
        <taxon>Paxillaceae</taxon>
        <taxon>Paxillus</taxon>
    </lineage>
</organism>
<sequence>MEERFWVIWAPPDTCLVHPTHLPSNLIYACTTHFPLEQPDFDVFNLPMLFGVLCGLERIQKAHVGSGG</sequence>
<evidence type="ECO:0000313" key="2">
    <source>
        <dbReference type="Proteomes" id="UP000054538"/>
    </source>
</evidence>
<protein>
    <submittedName>
        <fullName evidence="1">Unplaced genomic scaffold scaffold_45, whole genome shotgun sequence</fullName>
    </submittedName>
</protein>
<gene>
    <name evidence="1" type="ORF">PAXRUDRAFT_823022</name>
</gene>
<dbReference type="Proteomes" id="UP000054538">
    <property type="component" value="Unassembled WGS sequence"/>
</dbReference>
<dbReference type="PROSITE" id="PS51257">
    <property type="entry name" value="PROKAR_LIPOPROTEIN"/>
    <property type="match status" value="1"/>
</dbReference>
<dbReference type="AlphaFoldDB" id="A0A0D0ECD7"/>
<evidence type="ECO:0000313" key="1">
    <source>
        <dbReference type="EMBL" id="KIK99190.1"/>
    </source>
</evidence>
<dbReference type="EMBL" id="KN824867">
    <property type="protein sequence ID" value="KIK99190.1"/>
    <property type="molecule type" value="Genomic_DNA"/>
</dbReference>
<reference evidence="1 2" key="1">
    <citation type="submission" date="2014-04" db="EMBL/GenBank/DDBJ databases">
        <authorList>
            <consortium name="DOE Joint Genome Institute"/>
            <person name="Kuo A."/>
            <person name="Kohler A."/>
            <person name="Jargeat P."/>
            <person name="Nagy L.G."/>
            <person name="Floudas D."/>
            <person name="Copeland A."/>
            <person name="Barry K.W."/>
            <person name="Cichocki N."/>
            <person name="Veneault-Fourrey C."/>
            <person name="LaButti K."/>
            <person name="Lindquist E.A."/>
            <person name="Lipzen A."/>
            <person name="Lundell T."/>
            <person name="Morin E."/>
            <person name="Murat C."/>
            <person name="Sun H."/>
            <person name="Tunlid A."/>
            <person name="Henrissat B."/>
            <person name="Grigoriev I.V."/>
            <person name="Hibbett D.S."/>
            <person name="Martin F."/>
            <person name="Nordberg H.P."/>
            <person name="Cantor M.N."/>
            <person name="Hua S.X."/>
        </authorList>
    </citation>
    <scope>NUCLEOTIDE SEQUENCE [LARGE SCALE GENOMIC DNA]</scope>
    <source>
        <strain evidence="1 2">Ve08.2h10</strain>
    </source>
</reference>